<dbReference type="PROSITE" id="PS50878">
    <property type="entry name" value="RT_POL"/>
    <property type="match status" value="1"/>
</dbReference>
<evidence type="ECO:0000313" key="3">
    <source>
        <dbReference type="Proteomes" id="UP000005207"/>
    </source>
</evidence>
<reference evidence="3" key="1">
    <citation type="submission" date="2012-01" db="EMBL/GenBank/DDBJ databases">
        <title>The Genome Sequence of Oreochromis niloticus (Nile Tilapia).</title>
        <authorList>
            <consortium name="Broad Institute Genome Assembly Team"/>
            <consortium name="Broad Institute Sequencing Platform"/>
            <person name="Di Palma F."/>
            <person name="Johnson J."/>
            <person name="Lander E.S."/>
            <person name="Lindblad-Toh K."/>
        </authorList>
    </citation>
    <scope>NUCLEOTIDE SEQUENCE [LARGE SCALE GENOMIC DNA]</scope>
</reference>
<keyword evidence="3" id="KW-1185">Reference proteome</keyword>
<evidence type="ECO:0000313" key="2">
    <source>
        <dbReference type="Ensembl" id="ENSONIP00000077331.1"/>
    </source>
</evidence>
<dbReference type="SUPFAM" id="SSF56672">
    <property type="entry name" value="DNA/RNA polymerases"/>
    <property type="match status" value="1"/>
</dbReference>
<dbReference type="Proteomes" id="UP000005207">
    <property type="component" value="Linkage group LG13"/>
</dbReference>
<dbReference type="InParanoid" id="A0A669F1H8"/>
<reference evidence="2" key="2">
    <citation type="submission" date="2025-08" db="UniProtKB">
        <authorList>
            <consortium name="Ensembl"/>
        </authorList>
    </citation>
    <scope>IDENTIFICATION</scope>
</reference>
<evidence type="ECO:0000259" key="1">
    <source>
        <dbReference type="PROSITE" id="PS50878"/>
    </source>
</evidence>
<accession>A0A669F1H8</accession>
<dbReference type="Pfam" id="PF00078">
    <property type="entry name" value="RVT_1"/>
    <property type="match status" value="1"/>
</dbReference>
<proteinExistence type="predicted"/>
<name>A0A669F1H8_ORENI</name>
<sequence length="594" mass="66357">MPILCDIVLFNPVVKQAVPAQCYRAFGSDTAERFSMLFDQRISYPPELSTSDGLVSYLDSACKSVLDVVAPLRFRQCKPKASPWLTDFTRAARKECRRRWKKDRLYVSLETLKTSWKVYQRAVKAAKHSYFSQLIAASSHNPRVLYNSINSVLNTEGYVLLHSSAVMCNKFLNYFVDKVASLRPPTLSIADPATHGFCSSLFSAFLPIVLSDLEKLVLNAKPCGSPNDIVPPRFLKKVFPTIGPHILNIINSLLSGQVPREFKHAVIHPLLKKPGLDSSVISDFRPTSKLPFLNKILERIVYTQLMDYLNDSQLSEIFQSGFKPFHSTETALVKVMNDILIATDRSKYAVLVSLDMTAAFNTVDHDLLISRLQHYVGISGSALLWLKSYLSNRTFCVKLGSASSSVAPLLWGVPQGSILGPLLFSLYLLPLGAIFRKHKVSFHLYADDCQLYLPFSHSDSLPSRPLLDCLSDVKAWMAKNFLNFNDRKTEAILFGPNCFSHAPDVDLAALTSQLKSSITNLGVKTDSALTFDDHVNGVVKSAFYHLRRLTKVKPFLSKRDLEASLCDLESVIHAFITSCLDYCNSLLIGVGHDF</sequence>
<dbReference type="GeneTree" id="ENSGT01150000286909"/>
<dbReference type="AlphaFoldDB" id="A0A669F1H8"/>
<organism evidence="2 3">
    <name type="scientific">Oreochromis niloticus</name>
    <name type="common">Nile tilapia</name>
    <name type="synonym">Tilapia nilotica</name>
    <dbReference type="NCBI Taxonomy" id="8128"/>
    <lineage>
        <taxon>Eukaryota</taxon>
        <taxon>Metazoa</taxon>
        <taxon>Chordata</taxon>
        <taxon>Craniata</taxon>
        <taxon>Vertebrata</taxon>
        <taxon>Euteleostomi</taxon>
        <taxon>Actinopterygii</taxon>
        <taxon>Neopterygii</taxon>
        <taxon>Teleostei</taxon>
        <taxon>Neoteleostei</taxon>
        <taxon>Acanthomorphata</taxon>
        <taxon>Ovalentaria</taxon>
        <taxon>Cichlomorphae</taxon>
        <taxon>Cichliformes</taxon>
        <taxon>Cichlidae</taxon>
        <taxon>African cichlids</taxon>
        <taxon>Pseudocrenilabrinae</taxon>
        <taxon>Oreochromini</taxon>
        <taxon>Oreochromis</taxon>
    </lineage>
</organism>
<reference evidence="2" key="3">
    <citation type="submission" date="2025-09" db="UniProtKB">
        <authorList>
            <consortium name="Ensembl"/>
        </authorList>
    </citation>
    <scope>IDENTIFICATION</scope>
</reference>
<dbReference type="InterPro" id="IPR043502">
    <property type="entry name" value="DNA/RNA_pol_sf"/>
</dbReference>
<feature type="domain" description="Reverse transcriptase" evidence="1">
    <location>
        <begin position="251"/>
        <end position="525"/>
    </location>
</feature>
<dbReference type="InterPro" id="IPR000477">
    <property type="entry name" value="RT_dom"/>
</dbReference>
<dbReference type="Ensembl" id="ENSONIT00000072826.1">
    <property type="protein sequence ID" value="ENSONIP00000077331.1"/>
    <property type="gene ID" value="ENSONIG00000043092.1"/>
</dbReference>
<protein>
    <recommendedName>
        <fullName evidence="1">Reverse transcriptase domain-containing protein</fullName>
    </recommendedName>
</protein>
<dbReference type="CDD" id="cd01650">
    <property type="entry name" value="RT_nLTR_like"/>
    <property type="match status" value="1"/>
</dbReference>
<dbReference type="PANTHER" id="PTHR33332">
    <property type="entry name" value="REVERSE TRANSCRIPTASE DOMAIN-CONTAINING PROTEIN"/>
    <property type="match status" value="1"/>
</dbReference>